<protein>
    <submittedName>
        <fullName evidence="2">Uncharacterized protein</fullName>
    </submittedName>
</protein>
<name>A0A9W9PNQ6_9EURO</name>
<proteinExistence type="predicted"/>
<sequence length="726" mass="78473">MTTGFDIPETGLSLRHGEQSGESASKPVQIMRLNLVQSTLDELIESLRNNQPARVRLGKHPSLHYAGKSHSFHTYPETHRSEIYHSSSDKRNLYFTGVLSHSLEVEKARAATAATDQALANLEESLNAFERGKESKKTHMIQHPDELRSLRAAGGSGQRGPKSKAGLEKERLLRTAASRSLTSSPTLGSAKSPAPIPTSAPLSQTKNNARHEALKAPFIHLLAVRAVSSKFLARQTRSTIEDCTVLAQKYGSENRLNREKYDLKDKSYKDLDVWTFPYPTQDDRQEAIENAVSAFDRMRISRTDKLWQMLLPKGERGKGKCLSRLNLSNGPVKKTTQGRSQVDGGDDSGKNGDTTGNETDRRTAPSKTSDAPRSTPAQKPPAGKAPVKGPAAKGPPKSKSTNNTTLTGRVTKKTAAKPPAKTDTKFKSAEFVHDSDDDDETPDTAPSPPAPAQRPKEEKTAPSKKPQAPIKAPGKAPTKAPAPAKSRATNNAPPASKSTKTESSTPKLESSQSRSTTSASSKRPAPRTSTSPQKPSPLGSSPPANVSDATGRSRSDSQNQSSSSSSSPLISQLARANKATTGTVARPSKPVTSTNGPSKSGLVGNPLKRKAESDRLAPPHAAAGRTTGNLDHKRRRAVSTSSGGSTGSASPPLSQEILREQLREKSMRFKRYYAKYLSLHRTLDTSTNPSSADLNKLSRQHDMLRSMKEEIWDEHARLNDGISRDF</sequence>
<feature type="compositionally biased region" description="Polar residues" evidence="1">
    <location>
        <begin position="325"/>
        <end position="340"/>
    </location>
</feature>
<reference evidence="2" key="1">
    <citation type="submission" date="2022-12" db="EMBL/GenBank/DDBJ databases">
        <authorList>
            <person name="Petersen C."/>
        </authorList>
    </citation>
    <scope>NUCLEOTIDE SEQUENCE</scope>
    <source>
        <strain evidence="2">IBT 21472</strain>
    </source>
</reference>
<dbReference type="EMBL" id="JAPZBO010000009">
    <property type="protein sequence ID" value="KAJ5302870.1"/>
    <property type="molecule type" value="Genomic_DNA"/>
</dbReference>
<accession>A0A9W9PNQ6</accession>
<feature type="region of interest" description="Disordered" evidence="1">
    <location>
        <begin position="318"/>
        <end position="656"/>
    </location>
</feature>
<reference evidence="2" key="2">
    <citation type="journal article" date="2023" name="IMA Fungus">
        <title>Comparative genomic study of the Penicillium genus elucidates a diverse pangenome and 15 lateral gene transfer events.</title>
        <authorList>
            <person name="Petersen C."/>
            <person name="Sorensen T."/>
            <person name="Nielsen M.R."/>
            <person name="Sondergaard T.E."/>
            <person name="Sorensen J.L."/>
            <person name="Fitzpatrick D.A."/>
            <person name="Frisvad J.C."/>
            <person name="Nielsen K.L."/>
        </authorList>
    </citation>
    <scope>NUCLEOTIDE SEQUENCE</scope>
    <source>
        <strain evidence="2">IBT 21472</strain>
    </source>
</reference>
<dbReference type="Proteomes" id="UP001147746">
    <property type="component" value="Unassembled WGS sequence"/>
</dbReference>
<feature type="compositionally biased region" description="Polar residues" evidence="1">
    <location>
        <begin position="177"/>
        <end position="189"/>
    </location>
</feature>
<evidence type="ECO:0000256" key="1">
    <source>
        <dbReference type="SAM" id="MobiDB-lite"/>
    </source>
</evidence>
<feature type="compositionally biased region" description="Basic and acidic residues" evidence="1">
    <location>
        <begin position="420"/>
        <end position="434"/>
    </location>
</feature>
<dbReference type="OrthoDB" id="2587563at2759"/>
<feature type="compositionally biased region" description="Polar residues" evidence="1">
    <location>
        <begin position="398"/>
        <end position="408"/>
    </location>
</feature>
<feature type="compositionally biased region" description="Low complexity" evidence="1">
    <location>
        <begin position="468"/>
        <end position="485"/>
    </location>
</feature>
<comment type="caution">
    <text evidence="2">The sequence shown here is derived from an EMBL/GenBank/DDBJ whole genome shotgun (WGS) entry which is preliminary data.</text>
</comment>
<feature type="compositionally biased region" description="Polar residues" evidence="1">
    <location>
        <begin position="527"/>
        <end position="552"/>
    </location>
</feature>
<feature type="compositionally biased region" description="Low complexity" evidence="1">
    <location>
        <begin position="376"/>
        <end position="397"/>
    </location>
</feature>
<feature type="region of interest" description="Disordered" evidence="1">
    <location>
        <begin position="150"/>
        <end position="169"/>
    </location>
</feature>
<keyword evidence="3" id="KW-1185">Reference proteome</keyword>
<feature type="region of interest" description="Disordered" evidence="1">
    <location>
        <begin position="1"/>
        <end position="25"/>
    </location>
</feature>
<evidence type="ECO:0000313" key="2">
    <source>
        <dbReference type="EMBL" id="KAJ5302870.1"/>
    </source>
</evidence>
<gene>
    <name evidence="2" type="ORF">N7476_009669</name>
</gene>
<feature type="compositionally biased region" description="Low complexity" evidence="1">
    <location>
        <begin position="639"/>
        <end position="650"/>
    </location>
</feature>
<dbReference type="AlphaFoldDB" id="A0A9W9PNQ6"/>
<organism evidence="2 3">
    <name type="scientific">Penicillium atrosanguineum</name>
    <dbReference type="NCBI Taxonomy" id="1132637"/>
    <lineage>
        <taxon>Eukaryota</taxon>
        <taxon>Fungi</taxon>
        <taxon>Dikarya</taxon>
        <taxon>Ascomycota</taxon>
        <taxon>Pezizomycotina</taxon>
        <taxon>Eurotiomycetes</taxon>
        <taxon>Eurotiomycetidae</taxon>
        <taxon>Eurotiales</taxon>
        <taxon>Aspergillaceae</taxon>
        <taxon>Penicillium</taxon>
    </lineage>
</organism>
<feature type="region of interest" description="Disordered" evidence="1">
    <location>
        <begin position="177"/>
        <end position="203"/>
    </location>
</feature>
<evidence type="ECO:0000313" key="3">
    <source>
        <dbReference type="Proteomes" id="UP001147746"/>
    </source>
</evidence>
<feature type="compositionally biased region" description="Low complexity" evidence="1">
    <location>
        <begin position="493"/>
        <end position="523"/>
    </location>
</feature>
<feature type="compositionally biased region" description="Low complexity" evidence="1">
    <location>
        <begin position="556"/>
        <end position="572"/>
    </location>
</feature>